<accession>A0A2Z7A1L4</accession>
<evidence type="ECO:0000313" key="2">
    <source>
        <dbReference type="Proteomes" id="UP000250235"/>
    </source>
</evidence>
<keyword evidence="2" id="KW-1185">Reference proteome</keyword>
<protein>
    <submittedName>
        <fullName evidence="1">Uncharacterized protein</fullName>
    </submittedName>
</protein>
<name>A0A2Z7A1L4_9LAMI</name>
<gene>
    <name evidence="1" type="ORF">F511_46175</name>
</gene>
<dbReference type="Proteomes" id="UP000250235">
    <property type="component" value="Unassembled WGS sequence"/>
</dbReference>
<evidence type="ECO:0000313" key="1">
    <source>
        <dbReference type="EMBL" id="KZT76800.1"/>
    </source>
</evidence>
<proteinExistence type="predicted"/>
<dbReference type="EMBL" id="KV092431">
    <property type="protein sequence ID" value="KZT76800.1"/>
    <property type="molecule type" value="Genomic_DNA"/>
</dbReference>
<dbReference type="AlphaFoldDB" id="A0A2Z7A1L4"/>
<reference evidence="1 2" key="1">
    <citation type="journal article" date="2015" name="Proc. Natl. Acad. Sci. U.S.A.">
        <title>The resurrection genome of Boea hygrometrica: A blueprint for survival of dehydration.</title>
        <authorList>
            <person name="Xiao L."/>
            <person name="Yang G."/>
            <person name="Zhang L."/>
            <person name="Yang X."/>
            <person name="Zhao S."/>
            <person name="Ji Z."/>
            <person name="Zhou Q."/>
            <person name="Hu M."/>
            <person name="Wang Y."/>
            <person name="Chen M."/>
            <person name="Xu Y."/>
            <person name="Jin H."/>
            <person name="Xiao X."/>
            <person name="Hu G."/>
            <person name="Bao F."/>
            <person name="Hu Y."/>
            <person name="Wan P."/>
            <person name="Li L."/>
            <person name="Deng X."/>
            <person name="Kuang T."/>
            <person name="Xiang C."/>
            <person name="Zhu J.K."/>
            <person name="Oliver M.J."/>
            <person name="He Y."/>
        </authorList>
    </citation>
    <scope>NUCLEOTIDE SEQUENCE [LARGE SCALE GENOMIC DNA]</scope>
    <source>
        <strain evidence="2">cv. XS01</strain>
    </source>
</reference>
<organism evidence="1 2">
    <name type="scientific">Dorcoceras hygrometricum</name>
    <dbReference type="NCBI Taxonomy" id="472368"/>
    <lineage>
        <taxon>Eukaryota</taxon>
        <taxon>Viridiplantae</taxon>
        <taxon>Streptophyta</taxon>
        <taxon>Embryophyta</taxon>
        <taxon>Tracheophyta</taxon>
        <taxon>Spermatophyta</taxon>
        <taxon>Magnoliopsida</taxon>
        <taxon>eudicotyledons</taxon>
        <taxon>Gunneridae</taxon>
        <taxon>Pentapetalae</taxon>
        <taxon>asterids</taxon>
        <taxon>lamiids</taxon>
        <taxon>Lamiales</taxon>
        <taxon>Gesneriaceae</taxon>
        <taxon>Didymocarpoideae</taxon>
        <taxon>Trichosporeae</taxon>
        <taxon>Loxocarpinae</taxon>
        <taxon>Dorcoceras</taxon>
    </lineage>
</organism>
<sequence>MLYTMRARRASRENNRNVRIMPRIVQVVACCARMYRQVLRACQARHTRMSRQALRSLAYTHARTSCTGLRAHCARLFMHPSSLLHELVAQVAAPSCAHVAHRDAHGVQHACCTRAGGGAPPLRRCRVGDAAEEFES</sequence>